<dbReference type="InterPro" id="IPR050122">
    <property type="entry name" value="RTK"/>
</dbReference>
<feature type="domain" description="Tyrosine-protein kinase catalytic" evidence="3">
    <location>
        <begin position="145"/>
        <end position="278"/>
    </location>
</feature>
<dbReference type="Proteomes" id="UP000887540">
    <property type="component" value="Unplaced"/>
</dbReference>
<dbReference type="InterPro" id="IPR011009">
    <property type="entry name" value="Kinase-like_dom_sf"/>
</dbReference>
<evidence type="ECO:0000256" key="2">
    <source>
        <dbReference type="SAM" id="Phobius"/>
    </source>
</evidence>
<keyword evidence="2" id="KW-0472">Membrane</keyword>
<keyword evidence="2" id="KW-0812">Transmembrane</keyword>
<evidence type="ECO:0000313" key="4">
    <source>
        <dbReference type="Proteomes" id="UP000887540"/>
    </source>
</evidence>
<protein>
    <submittedName>
        <fullName evidence="5">Tyrosine-protein kinase catalytic domain-containing protein</fullName>
    </submittedName>
</protein>
<evidence type="ECO:0000259" key="3">
    <source>
        <dbReference type="SMART" id="SM00219"/>
    </source>
</evidence>
<keyword evidence="2" id="KW-1133">Transmembrane helix</keyword>
<keyword evidence="4" id="KW-1185">Reference proteome</keyword>
<reference evidence="5" key="1">
    <citation type="submission" date="2022-11" db="UniProtKB">
        <authorList>
            <consortium name="WormBaseParasite"/>
        </authorList>
    </citation>
    <scope>IDENTIFICATION</scope>
</reference>
<dbReference type="InterPro" id="IPR020635">
    <property type="entry name" value="Tyr_kinase_cat_dom"/>
</dbReference>
<dbReference type="PANTHER" id="PTHR24416:SF611">
    <property type="entry name" value="TYROSINE-PROTEIN KINASE TRANSMEMBRANE RECEPTOR ROR"/>
    <property type="match status" value="1"/>
</dbReference>
<organism evidence="4 5">
    <name type="scientific">Acrobeloides nanus</name>
    <dbReference type="NCBI Taxonomy" id="290746"/>
    <lineage>
        <taxon>Eukaryota</taxon>
        <taxon>Metazoa</taxon>
        <taxon>Ecdysozoa</taxon>
        <taxon>Nematoda</taxon>
        <taxon>Chromadorea</taxon>
        <taxon>Rhabditida</taxon>
        <taxon>Tylenchina</taxon>
        <taxon>Cephalobomorpha</taxon>
        <taxon>Cephaloboidea</taxon>
        <taxon>Cephalobidae</taxon>
        <taxon>Acrobeloides</taxon>
    </lineage>
</organism>
<dbReference type="PANTHER" id="PTHR24416">
    <property type="entry name" value="TYROSINE-PROTEIN KINASE RECEPTOR"/>
    <property type="match status" value="1"/>
</dbReference>
<sequence>MKTDGSNSICTETCPETFQILMHGNLHYSLCIQCEQGYELDSVNAKCIKEIKLWSFENAAYIISIIVLSISLAISALALMLWIKNCYKRMHKRRHVPEDIPLNYVGTFPEYNASSLYEELAQQVRSQLRNPEDFLISELEIEVYQDEKNLLGFGEFGNVYKGKFHDEYVAVKVIKEKEAQMFAWRWLSIESLEYHTFTIENDIWAYGVTCGDRKSSMDSVISNKPKNLTATQLYKALIKGVRLTKPTSCDKGTFYTLSECWLQVPSSRPKFIKLETIFNAKVNELRPNSMLEPTRQDSSNSDTSNDSDKIEYESPKPSLSTRVMSLETQDSMVNSEGVSPKLIHETSDTYQSASEYETDKEELLIKRPIPNIILNIAEEMIPYQTDTDLQTSISIVSTLT</sequence>
<evidence type="ECO:0000313" key="5">
    <source>
        <dbReference type="WBParaSite" id="ACRNAN_Path_802.g3035.t1"/>
    </source>
</evidence>
<dbReference type="SMART" id="SM00219">
    <property type="entry name" value="TyrKc"/>
    <property type="match status" value="1"/>
</dbReference>
<dbReference type="GO" id="GO:0043235">
    <property type="term" value="C:receptor complex"/>
    <property type="evidence" value="ECO:0007669"/>
    <property type="project" value="TreeGrafter"/>
</dbReference>
<dbReference type="Pfam" id="PF07714">
    <property type="entry name" value="PK_Tyr_Ser-Thr"/>
    <property type="match status" value="1"/>
</dbReference>
<dbReference type="InterPro" id="IPR001245">
    <property type="entry name" value="Ser-Thr/Tyr_kinase_cat_dom"/>
</dbReference>
<dbReference type="GO" id="GO:0004714">
    <property type="term" value="F:transmembrane receptor protein tyrosine kinase activity"/>
    <property type="evidence" value="ECO:0007669"/>
    <property type="project" value="TreeGrafter"/>
</dbReference>
<dbReference type="GO" id="GO:0005886">
    <property type="term" value="C:plasma membrane"/>
    <property type="evidence" value="ECO:0007669"/>
    <property type="project" value="TreeGrafter"/>
</dbReference>
<dbReference type="GO" id="GO:0007169">
    <property type="term" value="P:cell surface receptor protein tyrosine kinase signaling pathway"/>
    <property type="evidence" value="ECO:0007669"/>
    <property type="project" value="TreeGrafter"/>
</dbReference>
<feature type="region of interest" description="Disordered" evidence="1">
    <location>
        <begin position="288"/>
        <end position="320"/>
    </location>
</feature>
<dbReference type="SUPFAM" id="SSF56112">
    <property type="entry name" value="Protein kinase-like (PK-like)"/>
    <property type="match status" value="2"/>
</dbReference>
<proteinExistence type="predicted"/>
<dbReference type="Gene3D" id="1.10.510.10">
    <property type="entry name" value="Transferase(Phosphotransferase) domain 1"/>
    <property type="match status" value="1"/>
</dbReference>
<accession>A0A914CC33</accession>
<dbReference type="AlphaFoldDB" id="A0A914CC33"/>
<feature type="transmembrane region" description="Helical" evidence="2">
    <location>
        <begin position="59"/>
        <end position="83"/>
    </location>
</feature>
<dbReference type="WBParaSite" id="ACRNAN_Path_802.g3035.t1">
    <property type="protein sequence ID" value="ACRNAN_Path_802.g3035.t1"/>
    <property type="gene ID" value="ACRNAN_Path_802.g3035"/>
</dbReference>
<name>A0A914CC33_9BILA</name>
<evidence type="ECO:0000256" key="1">
    <source>
        <dbReference type="SAM" id="MobiDB-lite"/>
    </source>
</evidence>